<name>R4Z6D6_9ACTN</name>
<dbReference type="HOGENOM" id="CLU_812998_0_0_11"/>
<sequence>MKILAMLTAVLMLSFGAMMGLGYLHQQQTAIASAGGRPCVLPSGQGLPAVGPWPDMLNPVHVAQVAAAAGFTGEDLTLAVAIASAESSHRPHLTNQNSDSHRSVDYGLWQINGYYHPDKMAMGDWGNPWDNAKMAHAVWSEAGGSWKPWVTFNKGRHQPFMATASAAATLLTKLGTDAGTCIPGPAGEGGAASPGGPAACAAVSGAVPASQTVPVRHRRGTTTVHRCIAPHVAALFAAAQAAGLPLGGGGYRDPAGQIRTRRNNCGPSSYDIYEKPSTACRPPTAKPGTSMHERGLAIDFTCGGPTVRLGDQCSRWLLANSKRFGLTNWPQESWHYSSNGH</sequence>
<dbReference type="SUPFAM" id="SSF53955">
    <property type="entry name" value="Lysozyme-like"/>
    <property type="match status" value="1"/>
</dbReference>
<evidence type="ECO:0000259" key="1">
    <source>
        <dbReference type="Pfam" id="PF18896"/>
    </source>
</evidence>
<dbReference type="EMBL" id="CANL01000058">
    <property type="protein sequence ID" value="CCM65231.1"/>
    <property type="molecule type" value="Genomic_DNA"/>
</dbReference>
<comment type="caution">
    <text evidence="3">The sequence shown here is derived from an EMBL/GenBank/DDBJ whole genome shotgun (WGS) entry which is preliminary data.</text>
</comment>
<protein>
    <recommendedName>
        <fullName evidence="5">Peptidase M15B domain-containing protein</fullName>
    </recommendedName>
</protein>
<feature type="domain" description="Transglycosylase SLT" evidence="1">
    <location>
        <begin position="63"/>
        <end position="151"/>
    </location>
</feature>
<dbReference type="CDD" id="cd14814">
    <property type="entry name" value="Peptidase_M15"/>
    <property type="match status" value="1"/>
</dbReference>
<dbReference type="Gene3D" id="3.30.1380.10">
    <property type="match status" value="1"/>
</dbReference>
<dbReference type="InterPro" id="IPR058593">
    <property type="entry name" value="ARB_07466-like_C"/>
</dbReference>
<feature type="domain" description="ARB-07466-like C-terminal" evidence="2">
    <location>
        <begin position="286"/>
        <end position="336"/>
    </location>
</feature>
<keyword evidence="4" id="KW-1185">Reference proteome</keyword>
<reference evidence="3 4" key="1">
    <citation type="journal article" date="2013" name="ISME J.">
        <title>Metabolic model for the filamentous 'Candidatus Microthrix parvicella' based on genomic and metagenomic analyses.</title>
        <authorList>
            <person name="Jon McIlroy S."/>
            <person name="Kristiansen R."/>
            <person name="Albertsen M."/>
            <person name="Michael Karst S."/>
            <person name="Rossetti S."/>
            <person name="Lund Nielsen J."/>
            <person name="Tandoi V."/>
            <person name="James Seviour R."/>
            <person name="Nielsen P.H."/>
        </authorList>
    </citation>
    <scope>NUCLEOTIDE SEQUENCE [LARGE SCALE GENOMIC DNA]</scope>
    <source>
        <strain evidence="3 4">RN1</strain>
    </source>
</reference>
<evidence type="ECO:0008006" key="5">
    <source>
        <dbReference type="Google" id="ProtNLM"/>
    </source>
</evidence>
<dbReference type="OrthoDB" id="140937at2"/>
<dbReference type="Pfam" id="PF26571">
    <property type="entry name" value="VldE"/>
    <property type="match status" value="1"/>
</dbReference>
<evidence type="ECO:0000313" key="3">
    <source>
        <dbReference type="EMBL" id="CCM65231.1"/>
    </source>
</evidence>
<dbReference type="Proteomes" id="UP000018291">
    <property type="component" value="Unassembled WGS sequence"/>
</dbReference>
<dbReference type="InterPro" id="IPR009045">
    <property type="entry name" value="Zn_M74/Hedgehog-like"/>
</dbReference>
<dbReference type="eggNOG" id="COG1876">
    <property type="taxonomic scope" value="Bacteria"/>
</dbReference>
<gene>
    <name evidence="3" type="ORF">BN381_610015</name>
</gene>
<evidence type="ECO:0000259" key="2">
    <source>
        <dbReference type="Pfam" id="PF26571"/>
    </source>
</evidence>
<proteinExistence type="predicted"/>
<dbReference type="InterPro" id="IPR043992">
    <property type="entry name" value="SLT_3"/>
</dbReference>
<dbReference type="Gene3D" id="1.10.530.10">
    <property type="match status" value="1"/>
</dbReference>
<dbReference type="AlphaFoldDB" id="R4Z6D6"/>
<accession>R4Z6D6</accession>
<organism evidence="3 4">
    <name type="scientific">Candidatus Neomicrothrix parvicella RN1</name>
    <dbReference type="NCBI Taxonomy" id="1229780"/>
    <lineage>
        <taxon>Bacteria</taxon>
        <taxon>Bacillati</taxon>
        <taxon>Actinomycetota</taxon>
        <taxon>Acidimicrobiia</taxon>
        <taxon>Acidimicrobiales</taxon>
        <taxon>Microthrixaceae</taxon>
        <taxon>Candidatus Neomicrothrix</taxon>
    </lineage>
</organism>
<dbReference type="eggNOG" id="COG0741">
    <property type="taxonomic scope" value="Bacteria"/>
</dbReference>
<dbReference type="InterPro" id="IPR023346">
    <property type="entry name" value="Lysozyme-like_dom_sf"/>
</dbReference>
<evidence type="ECO:0000313" key="4">
    <source>
        <dbReference type="Proteomes" id="UP000018291"/>
    </source>
</evidence>
<dbReference type="Pfam" id="PF18896">
    <property type="entry name" value="SLT_3"/>
    <property type="match status" value="1"/>
</dbReference>
<dbReference type="SUPFAM" id="SSF55166">
    <property type="entry name" value="Hedgehog/DD-peptidase"/>
    <property type="match status" value="1"/>
</dbReference>